<evidence type="ECO:0000313" key="2">
    <source>
        <dbReference type="EMBL" id="EEH52363.1"/>
    </source>
</evidence>
<protein>
    <submittedName>
        <fullName evidence="2">Predicted protein</fullName>
    </submittedName>
</protein>
<keyword evidence="3" id="KW-1185">Reference proteome</keyword>
<dbReference type="AlphaFoldDB" id="C1N5W6"/>
<organism evidence="3">
    <name type="scientific">Micromonas pusilla (strain CCMP1545)</name>
    <name type="common">Picoplanktonic green alga</name>
    <dbReference type="NCBI Taxonomy" id="564608"/>
    <lineage>
        <taxon>Eukaryota</taxon>
        <taxon>Viridiplantae</taxon>
        <taxon>Chlorophyta</taxon>
        <taxon>Mamiellophyceae</taxon>
        <taxon>Mamiellales</taxon>
        <taxon>Mamiellaceae</taxon>
        <taxon>Micromonas</taxon>
    </lineage>
</organism>
<dbReference type="Proteomes" id="UP000001876">
    <property type="component" value="Unassembled WGS sequence"/>
</dbReference>
<dbReference type="KEGG" id="mpp:MICPUCDRAFT_53072"/>
<evidence type="ECO:0000313" key="3">
    <source>
        <dbReference type="Proteomes" id="UP000001876"/>
    </source>
</evidence>
<proteinExistence type="predicted"/>
<dbReference type="RefSeq" id="XP_003063227.1">
    <property type="nucleotide sequence ID" value="XM_003063181.1"/>
</dbReference>
<feature type="region of interest" description="Disordered" evidence="1">
    <location>
        <begin position="1"/>
        <end position="30"/>
    </location>
</feature>
<reference evidence="2 3" key="1">
    <citation type="journal article" date="2009" name="Science">
        <title>Green evolution and dynamic adaptations revealed by genomes of the marine picoeukaryotes Micromonas.</title>
        <authorList>
            <person name="Worden A.Z."/>
            <person name="Lee J.H."/>
            <person name="Mock T."/>
            <person name="Rouze P."/>
            <person name="Simmons M.P."/>
            <person name="Aerts A.L."/>
            <person name="Allen A.E."/>
            <person name="Cuvelier M.L."/>
            <person name="Derelle E."/>
            <person name="Everett M.V."/>
            <person name="Foulon E."/>
            <person name="Grimwood J."/>
            <person name="Gundlach H."/>
            <person name="Henrissat B."/>
            <person name="Napoli C."/>
            <person name="McDonald S.M."/>
            <person name="Parker M.S."/>
            <person name="Rombauts S."/>
            <person name="Salamov A."/>
            <person name="Von Dassow P."/>
            <person name="Badger J.H."/>
            <person name="Coutinho P.M."/>
            <person name="Demir E."/>
            <person name="Dubchak I."/>
            <person name="Gentemann C."/>
            <person name="Eikrem W."/>
            <person name="Gready J.E."/>
            <person name="John U."/>
            <person name="Lanier W."/>
            <person name="Lindquist E.A."/>
            <person name="Lucas S."/>
            <person name="Mayer K.F."/>
            <person name="Moreau H."/>
            <person name="Not F."/>
            <person name="Otillar R."/>
            <person name="Panaud O."/>
            <person name="Pangilinan J."/>
            <person name="Paulsen I."/>
            <person name="Piegu B."/>
            <person name="Poliakov A."/>
            <person name="Robbens S."/>
            <person name="Schmutz J."/>
            <person name="Toulza E."/>
            <person name="Wyss T."/>
            <person name="Zelensky A."/>
            <person name="Zhou K."/>
            <person name="Armbrust E.V."/>
            <person name="Bhattacharya D."/>
            <person name="Goodenough U.W."/>
            <person name="Van de Peer Y."/>
            <person name="Grigoriev I.V."/>
        </authorList>
    </citation>
    <scope>NUCLEOTIDE SEQUENCE [LARGE SCALE GENOMIC DNA]</scope>
    <source>
        <strain evidence="2 3">CCMP1545</strain>
    </source>
</reference>
<sequence>MSRASAPAGPSRRARDSPASSSAPEDAPPDAIAARCLERKTRARVVLHADVRGLTFVDDASLLVLSHSAFNEMTSWSSPRPDAFAVKCFGADGKLAERAFEVLGPRGVDGGVVRDFLESMVRLYVSRPTLVREMRSRAVAMTIGVTAPTRALEIAGVFDDDDDGGGGGRELEALEAGMRGVRFESSSATAAAANARGVASRILDDASPSPASSRGVLFGDDDGPGAAYDVARRREMYRRRAWAHEEHSSKNWMPLGCVLYTGSHTTAFAW</sequence>
<dbReference type="GeneID" id="9688667"/>
<dbReference type="EMBL" id="GG663748">
    <property type="protein sequence ID" value="EEH52363.1"/>
    <property type="molecule type" value="Genomic_DNA"/>
</dbReference>
<evidence type="ECO:0000256" key="1">
    <source>
        <dbReference type="SAM" id="MobiDB-lite"/>
    </source>
</evidence>
<accession>C1N5W6</accession>
<gene>
    <name evidence="2" type="ORF">MICPUCDRAFT_53072</name>
</gene>
<name>C1N5W6_MICPC</name>